<dbReference type="EMBL" id="KN819370">
    <property type="protein sequence ID" value="KIJ12018.1"/>
    <property type="molecule type" value="Genomic_DNA"/>
</dbReference>
<keyword evidence="1" id="KW-1133">Transmembrane helix</keyword>
<organism evidence="2 3">
    <name type="scientific">Paxillus involutus ATCC 200175</name>
    <dbReference type="NCBI Taxonomy" id="664439"/>
    <lineage>
        <taxon>Eukaryota</taxon>
        <taxon>Fungi</taxon>
        <taxon>Dikarya</taxon>
        <taxon>Basidiomycota</taxon>
        <taxon>Agaricomycotina</taxon>
        <taxon>Agaricomycetes</taxon>
        <taxon>Agaricomycetidae</taxon>
        <taxon>Boletales</taxon>
        <taxon>Paxilineae</taxon>
        <taxon>Paxillaceae</taxon>
        <taxon>Paxillus</taxon>
    </lineage>
</organism>
<evidence type="ECO:0000313" key="3">
    <source>
        <dbReference type="Proteomes" id="UP000053647"/>
    </source>
</evidence>
<sequence>MFAWRFTVRHRHSPFAIRHCLWLAIRHSLFAIALSFPHLAFALHHSPSLFALVSLILPSQWLPSPVWFSLALGCSRLSPRHGALFDGVWWWL</sequence>
<gene>
    <name evidence="2" type="ORF">PAXINDRAFT_15196</name>
</gene>
<proteinExistence type="predicted"/>
<dbReference type="Proteomes" id="UP000053647">
    <property type="component" value="Unassembled WGS sequence"/>
</dbReference>
<keyword evidence="1" id="KW-0812">Transmembrane</keyword>
<reference evidence="2 3" key="1">
    <citation type="submission" date="2014-06" db="EMBL/GenBank/DDBJ databases">
        <authorList>
            <consortium name="DOE Joint Genome Institute"/>
            <person name="Kuo A."/>
            <person name="Kohler A."/>
            <person name="Nagy L.G."/>
            <person name="Floudas D."/>
            <person name="Copeland A."/>
            <person name="Barry K.W."/>
            <person name="Cichocki N."/>
            <person name="Veneault-Fourrey C."/>
            <person name="LaButti K."/>
            <person name="Lindquist E.A."/>
            <person name="Lipzen A."/>
            <person name="Lundell T."/>
            <person name="Morin E."/>
            <person name="Murat C."/>
            <person name="Sun H."/>
            <person name="Tunlid A."/>
            <person name="Henrissat B."/>
            <person name="Grigoriev I.V."/>
            <person name="Hibbett D.S."/>
            <person name="Martin F."/>
            <person name="Nordberg H.P."/>
            <person name="Cantor M.N."/>
            <person name="Hua S.X."/>
        </authorList>
    </citation>
    <scope>NUCLEOTIDE SEQUENCE [LARGE SCALE GENOMIC DNA]</scope>
    <source>
        <strain evidence="2 3">ATCC 200175</strain>
    </source>
</reference>
<name>A0A0C9TN57_PAXIN</name>
<dbReference type="AlphaFoldDB" id="A0A0C9TN57"/>
<evidence type="ECO:0000256" key="1">
    <source>
        <dbReference type="SAM" id="Phobius"/>
    </source>
</evidence>
<accession>A0A0C9TN57</accession>
<evidence type="ECO:0000313" key="2">
    <source>
        <dbReference type="EMBL" id="KIJ12018.1"/>
    </source>
</evidence>
<keyword evidence="3" id="KW-1185">Reference proteome</keyword>
<feature type="transmembrane region" description="Helical" evidence="1">
    <location>
        <begin position="21"/>
        <end position="43"/>
    </location>
</feature>
<reference evidence="3" key="2">
    <citation type="submission" date="2015-01" db="EMBL/GenBank/DDBJ databases">
        <title>Evolutionary Origins and Diversification of the Mycorrhizal Mutualists.</title>
        <authorList>
            <consortium name="DOE Joint Genome Institute"/>
            <consortium name="Mycorrhizal Genomics Consortium"/>
            <person name="Kohler A."/>
            <person name="Kuo A."/>
            <person name="Nagy L.G."/>
            <person name="Floudas D."/>
            <person name="Copeland A."/>
            <person name="Barry K.W."/>
            <person name="Cichocki N."/>
            <person name="Veneault-Fourrey C."/>
            <person name="LaButti K."/>
            <person name="Lindquist E.A."/>
            <person name="Lipzen A."/>
            <person name="Lundell T."/>
            <person name="Morin E."/>
            <person name="Murat C."/>
            <person name="Riley R."/>
            <person name="Ohm R."/>
            <person name="Sun H."/>
            <person name="Tunlid A."/>
            <person name="Henrissat B."/>
            <person name="Grigoriev I.V."/>
            <person name="Hibbett D.S."/>
            <person name="Martin F."/>
        </authorList>
    </citation>
    <scope>NUCLEOTIDE SEQUENCE [LARGE SCALE GENOMIC DNA]</scope>
    <source>
        <strain evidence="3">ATCC 200175</strain>
    </source>
</reference>
<protein>
    <submittedName>
        <fullName evidence="2">Uncharacterized protein</fullName>
    </submittedName>
</protein>
<dbReference type="HOGENOM" id="CLU_2413911_0_0_1"/>
<keyword evidence="1" id="KW-0472">Membrane</keyword>